<feature type="chain" id="PRO_5021791376" description="PepSY domain-containing protein" evidence="1">
    <location>
        <begin position="49"/>
        <end position="171"/>
    </location>
</feature>
<gene>
    <name evidence="2" type="ORF">FLX08_39520</name>
</gene>
<feature type="signal peptide" evidence="1">
    <location>
        <begin position="1"/>
        <end position="48"/>
    </location>
</feature>
<sequence length="171" mass="18142">MITPFACRKAGVKTRRLMSGILARTRCRAALIAAMALPVSLLTVPATAEGPTPSTVPITQPTDLSTPMGAALAQAKRDNTRVEIEGLRSESGTYFANPDGKTVHAELHSTPIRVKKNDVSQQIDPTSIEQDGVLRPKDIEADLALSLGGDTIAPINASGACRECPRIDRSL</sequence>
<reference evidence="2 3" key="1">
    <citation type="submission" date="2019-07" db="EMBL/GenBank/DDBJ databases">
        <title>Microbispora hainanensis DSM 45428.</title>
        <authorList>
            <person name="Thawai C."/>
        </authorList>
    </citation>
    <scope>NUCLEOTIDE SEQUENCE [LARGE SCALE GENOMIC DNA]</scope>
    <source>
        <strain evidence="2 3">DSM 45428</strain>
    </source>
</reference>
<proteinExistence type="predicted"/>
<dbReference type="EMBL" id="VIRM01000107">
    <property type="protein sequence ID" value="TQS06949.1"/>
    <property type="molecule type" value="Genomic_DNA"/>
</dbReference>
<evidence type="ECO:0000256" key="1">
    <source>
        <dbReference type="SAM" id="SignalP"/>
    </source>
</evidence>
<comment type="caution">
    <text evidence="2">The sequence shown here is derived from an EMBL/GenBank/DDBJ whole genome shotgun (WGS) entry which is preliminary data.</text>
</comment>
<evidence type="ECO:0000313" key="3">
    <source>
        <dbReference type="Proteomes" id="UP000316541"/>
    </source>
</evidence>
<dbReference type="Proteomes" id="UP000316541">
    <property type="component" value="Unassembled WGS sequence"/>
</dbReference>
<evidence type="ECO:0008006" key="4">
    <source>
        <dbReference type="Google" id="ProtNLM"/>
    </source>
</evidence>
<evidence type="ECO:0000313" key="2">
    <source>
        <dbReference type="EMBL" id="TQS06949.1"/>
    </source>
</evidence>
<dbReference type="RefSeq" id="WP_142625379.1">
    <property type="nucleotide sequence ID" value="NZ_VIRM01000107.1"/>
</dbReference>
<name>A0A544XR35_9ACTN</name>
<accession>A0A544XR35</accession>
<organism evidence="2 3">
    <name type="scientific">Microbispora hainanensis</name>
    <dbReference type="NCBI Taxonomy" id="568844"/>
    <lineage>
        <taxon>Bacteria</taxon>
        <taxon>Bacillati</taxon>
        <taxon>Actinomycetota</taxon>
        <taxon>Actinomycetes</taxon>
        <taxon>Streptosporangiales</taxon>
        <taxon>Streptosporangiaceae</taxon>
        <taxon>Microbispora</taxon>
    </lineage>
</organism>
<keyword evidence="1" id="KW-0732">Signal</keyword>
<dbReference type="AlphaFoldDB" id="A0A544XR35"/>
<protein>
    <recommendedName>
        <fullName evidence="4">PepSY domain-containing protein</fullName>
    </recommendedName>
</protein>